<dbReference type="EMBL" id="KV878247">
    <property type="protein sequence ID" value="OJZ82669.1"/>
    <property type="molecule type" value="Genomic_DNA"/>
</dbReference>
<protein>
    <submittedName>
        <fullName evidence="1">Glycoside hydrolase family 53 protein</fullName>
    </submittedName>
</protein>
<dbReference type="Gene3D" id="3.20.20.80">
    <property type="entry name" value="Glycosidases"/>
    <property type="match status" value="1"/>
</dbReference>
<reference evidence="2" key="1">
    <citation type="journal article" date="2017" name="Genome Biol.">
        <title>Comparative genomics reveals high biological diversity and specific adaptations in the industrially and medically important fungal genus Aspergillus.</title>
        <authorList>
            <person name="de Vries R.P."/>
            <person name="Riley R."/>
            <person name="Wiebenga A."/>
            <person name="Aguilar-Osorio G."/>
            <person name="Amillis S."/>
            <person name="Uchima C.A."/>
            <person name="Anderluh G."/>
            <person name="Asadollahi M."/>
            <person name="Askin M."/>
            <person name="Barry K."/>
            <person name="Battaglia E."/>
            <person name="Bayram O."/>
            <person name="Benocci T."/>
            <person name="Braus-Stromeyer S.A."/>
            <person name="Caldana C."/>
            <person name="Canovas D."/>
            <person name="Cerqueira G.C."/>
            <person name="Chen F."/>
            <person name="Chen W."/>
            <person name="Choi C."/>
            <person name="Clum A."/>
            <person name="Dos Santos R.A."/>
            <person name="Damasio A.R."/>
            <person name="Diallinas G."/>
            <person name="Emri T."/>
            <person name="Fekete E."/>
            <person name="Flipphi M."/>
            <person name="Freyberg S."/>
            <person name="Gallo A."/>
            <person name="Gournas C."/>
            <person name="Habgood R."/>
            <person name="Hainaut M."/>
            <person name="Harispe M.L."/>
            <person name="Henrissat B."/>
            <person name="Hilden K.S."/>
            <person name="Hope R."/>
            <person name="Hossain A."/>
            <person name="Karabika E."/>
            <person name="Karaffa L."/>
            <person name="Karanyi Z."/>
            <person name="Krasevec N."/>
            <person name="Kuo A."/>
            <person name="Kusch H."/>
            <person name="LaButti K."/>
            <person name="Lagendijk E.L."/>
            <person name="Lapidus A."/>
            <person name="Levasseur A."/>
            <person name="Lindquist E."/>
            <person name="Lipzen A."/>
            <person name="Logrieco A.F."/>
            <person name="MacCabe A."/>
            <person name="Maekelae M.R."/>
            <person name="Malavazi I."/>
            <person name="Melin P."/>
            <person name="Meyer V."/>
            <person name="Mielnichuk N."/>
            <person name="Miskei M."/>
            <person name="Molnar A.P."/>
            <person name="Mule G."/>
            <person name="Ngan C.Y."/>
            <person name="Orejas M."/>
            <person name="Orosz E."/>
            <person name="Ouedraogo J.P."/>
            <person name="Overkamp K.M."/>
            <person name="Park H.-S."/>
            <person name="Perrone G."/>
            <person name="Piumi F."/>
            <person name="Punt P.J."/>
            <person name="Ram A.F."/>
            <person name="Ramon A."/>
            <person name="Rauscher S."/>
            <person name="Record E."/>
            <person name="Riano-Pachon D.M."/>
            <person name="Robert V."/>
            <person name="Roehrig J."/>
            <person name="Ruller R."/>
            <person name="Salamov A."/>
            <person name="Salih N.S."/>
            <person name="Samson R.A."/>
            <person name="Sandor E."/>
            <person name="Sanguinetti M."/>
            <person name="Schuetze T."/>
            <person name="Sepcic K."/>
            <person name="Shelest E."/>
            <person name="Sherlock G."/>
            <person name="Sophianopoulou V."/>
            <person name="Squina F.M."/>
            <person name="Sun H."/>
            <person name="Susca A."/>
            <person name="Todd R.B."/>
            <person name="Tsang A."/>
            <person name="Unkles S.E."/>
            <person name="van de Wiele N."/>
            <person name="van Rossen-Uffink D."/>
            <person name="Oliveira J.V."/>
            <person name="Vesth T.C."/>
            <person name="Visser J."/>
            <person name="Yu J.-H."/>
            <person name="Zhou M."/>
            <person name="Andersen M.R."/>
            <person name="Archer D.B."/>
            <person name="Baker S.E."/>
            <person name="Benoit I."/>
            <person name="Brakhage A.A."/>
            <person name="Braus G.H."/>
            <person name="Fischer R."/>
            <person name="Frisvad J.C."/>
            <person name="Goldman G.H."/>
            <person name="Houbraken J."/>
            <person name="Oakley B."/>
            <person name="Pocsi I."/>
            <person name="Scazzocchio C."/>
            <person name="Seiboth B."/>
            <person name="vanKuyk P.A."/>
            <person name="Wortman J."/>
            <person name="Dyer P.S."/>
            <person name="Grigoriev I.V."/>
        </authorList>
    </citation>
    <scope>NUCLEOTIDE SEQUENCE [LARGE SCALE GENOMIC DNA]</scope>
    <source>
        <strain evidence="2">CBS 106.47</strain>
    </source>
</reference>
<name>A0A1M3T7C7_ASPLC</name>
<evidence type="ECO:0000313" key="2">
    <source>
        <dbReference type="Proteomes" id="UP000184063"/>
    </source>
</evidence>
<dbReference type="AlphaFoldDB" id="A0A1M3T7C7"/>
<evidence type="ECO:0000313" key="1">
    <source>
        <dbReference type="EMBL" id="OJZ82669.1"/>
    </source>
</evidence>
<organism evidence="1 2">
    <name type="scientific">Aspergillus luchuensis (strain CBS 106.47)</name>
    <dbReference type="NCBI Taxonomy" id="1137211"/>
    <lineage>
        <taxon>Eukaryota</taxon>
        <taxon>Fungi</taxon>
        <taxon>Dikarya</taxon>
        <taxon>Ascomycota</taxon>
        <taxon>Pezizomycotina</taxon>
        <taxon>Eurotiomycetes</taxon>
        <taxon>Eurotiomycetidae</taxon>
        <taxon>Eurotiales</taxon>
        <taxon>Aspergillaceae</taxon>
        <taxon>Aspergillus</taxon>
        <taxon>Aspergillus subgen. Circumdati</taxon>
    </lineage>
</organism>
<dbReference type="Proteomes" id="UP000184063">
    <property type="component" value="Unassembled WGS sequence"/>
</dbReference>
<gene>
    <name evidence="1" type="ORF">ASPFODRAFT_221637</name>
</gene>
<proteinExistence type="predicted"/>
<accession>A0A1M3T7C7</accession>
<dbReference type="VEuPathDB" id="FungiDB:ASPFODRAFT_221637"/>
<keyword evidence="1" id="KW-0378">Hydrolase</keyword>
<sequence>MRRPVLYGLSSVPGLVVGNGHGCHLPIHASPACPLEDYECPLLSHVRSSAAGGAADSIPCRAHLSRGGHFFSFEARRCYTYKNLKDQTQALETILAEAGTNPVRQCLCVNASTALDSNLELAMRVKAVVMSVYLDLHLSDHGRILAVPDIVQLLPFRKLNSHVAHQWIQKSGYHNLEANM</sequence>
<dbReference type="GO" id="GO:0016787">
    <property type="term" value="F:hydrolase activity"/>
    <property type="evidence" value="ECO:0007669"/>
    <property type="project" value="UniProtKB-KW"/>
</dbReference>